<dbReference type="InterPro" id="IPR006059">
    <property type="entry name" value="SBP"/>
</dbReference>
<evidence type="ECO:0000313" key="4">
    <source>
        <dbReference type="Proteomes" id="UP000671995"/>
    </source>
</evidence>
<dbReference type="RefSeq" id="WP_210117871.1">
    <property type="nucleotide sequence ID" value="NZ_CP054257.1"/>
</dbReference>
<dbReference type="Pfam" id="PF13416">
    <property type="entry name" value="SBP_bac_8"/>
    <property type="match status" value="1"/>
</dbReference>
<protein>
    <submittedName>
        <fullName evidence="3">Extracellular solute-binding protein</fullName>
    </submittedName>
</protein>
<organism evidence="3 4">
    <name type="scientific">Treponema parvum</name>
    <dbReference type="NCBI Taxonomy" id="138851"/>
    <lineage>
        <taxon>Bacteria</taxon>
        <taxon>Pseudomonadati</taxon>
        <taxon>Spirochaetota</taxon>
        <taxon>Spirochaetia</taxon>
        <taxon>Spirochaetales</taxon>
        <taxon>Treponemataceae</taxon>
        <taxon>Treponema</taxon>
    </lineage>
</organism>
<dbReference type="PANTHER" id="PTHR43649">
    <property type="entry name" value="ARABINOSE-BINDING PROTEIN-RELATED"/>
    <property type="match status" value="1"/>
</dbReference>
<dbReference type="InterPro" id="IPR050490">
    <property type="entry name" value="Bact_solute-bd_prot1"/>
</dbReference>
<name>A0A975EY45_9SPIR</name>
<dbReference type="PANTHER" id="PTHR43649:SF11">
    <property type="entry name" value="ABC TRANSPORTER SUBSTRATE-BINDING PROTEIN YESO-RELATED"/>
    <property type="match status" value="1"/>
</dbReference>
<gene>
    <name evidence="3" type="ORF">HRI96_02050</name>
</gene>
<comment type="similarity">
    <text evidence="2">Belongs to the bacterial solute-binding protein 1 family.</text>
</comment>
<reference evidence="3" key="1">
    <citation type="submission" date="2020-05" db="EMBL/GenBank/DDBJ databases">
        <authorList>
            <person name="Zeng H."/>
            <person name="Chan Y.K."/>
            <person name="Watt R.M."/>
        </authorList>
    </citation>
    <scope>NUCLEOTIDE SEQUENCE</scope>
    <source>
        <strain evidence="3">ATCC 700773</strain>
    </source>
</reference>
<dbReference type="Gene3D" id="3.40.190.10">
    <property type="entry name" value="Periplasmic binding protein-like II"/>
    <property type="match status" value="1"/>
</dbReference>
<evidence type="ECO:0000256" key="2">
    <source>
        <dbReference type="ARBA" id="ARBA00008520"/>
    </source>
</evidence>
<dbReference type="Proteomes" id="UP000671995">
    <property type="component" value="Chromosome"/>
</dbReference>
<reference evidence="3" key="2">
    <citation type="journal article" date="2021" name="Microbiol. Resour. Announc.">
        <title>Complete Genome Sequences of Three Human Oral Treponema parvum Isolates.</title>
        <authorList>
            <person name="Zeng H."/>
            <person name="Watt R.M."/>
        </authorList>
    </citation>
    <scope>NUCLEOTIDE SEQUENCE</scope>
    <source>
        <strain evidence="3">ATCC 700773</strain>
    </source>
</reference>
<dbReference type="SUPFAM" id="SSF53850">
    <property type="entry name" value="Periplasmic binding protein-like II"/>
    <property type="match status" value="1"/>
</dbReference>
<dbReference type="EMBL" id="CP054257">
    <property type="protein sequence ID" value="QTQ11076.1"/>
    <property type="molecule type" value="Genomic_DNA"/>
</dbReference>
<dbReference type="AlphaFoldDB" id="A0A975EY45"/>
<proteinExistence type="inferred from homology"/>
<accession>A0A975EY45</accession>
<comment type="subcellular location">
    <subcellularLocation>
        <location evidence="1">Periplasm</location>
    </subcellularLocation>
</comment>
<dbReference type="GO" id="GO:0042597">
    <property type="term" value="C:periplasmic space"/>
    <property type="evidence" value="ECO:0007669"/>
    <property type="project" value="UniProtKB-SubCell"/>
</dbReference>
<evidence type="ECO:0000313" key="3">
    <source>
        <dbReference type="EMBL" id="QTQ11076.1"/>
    </source>
</evidence>
<sequence>MKRLAFALFVLFVIIAPIFAGGAKEKSVDGGMEVITLKISHNMDFITIPEAVVGAAERLNAKYETEGKNIRIKFEKDYQTIDWTEYQNNIVFAHKVNDAPDFYAIADPASLIKAGLLLDITSFVKENQDVFTMAAFDGVTVDGKVYAYPPDLPTRVIYYSKEDLVKIGWTNYEIEALPSRVASGEFTLEDFIALCNEVVEKGGARYGLEHRPGRGPDFLDVMKALGCEYYTANGELVFDSEGLTRFFKFTYDNANITKITPNNLNQMGWSTINQHVGTGEAFAYYGPIFSVGYVASAVKLSNEKIAEKEAFILFPKSRYTNGPFTVAAPQYIGISADTKYPEICLDILAELSNDSSDLLALHGAKINSLLAVKDANKNEKVLANPIVGKVTYMSDYAITVPSVNGLNTFLGELFKQIVALELGETTPEKALADLKTQTALNIKNVIYK</sequence>
<evidence type="ECO:0000256" key="1">
    <source>
        <dbReference type="ARBA" id="ARBA00004418"/>
    </source>
</evidence>